<sequence length="394" mass="42220">MSCDGNRKRFREEEYQDVAKGGSLGFTEHRSKRIQALPLRMTPTWRRRSSPLTFPTPMSDGNSGQGPARTITPSDSDPEELHEAVHQQDALHYRPSSQTEAWSDTATSALQGPSAFHMEPELPDTDMDMVMDAPEPAAQHGLTEDGLLRPGPSQPDASNITGRIPTPIHCSFAAQVKGNNWGGAAGNVMRSTQTPQAQLHGSLRGEASSEETYRNAVLLGSDAVPRSFDGSSATASVMADWSMVQNRRLPSPISESGGEDSADGGVNSPACMAMDSPGGRMNCHGHQHPLLSTLPPRSSSAMAMGSEPRTDVPPRVATPTIVPNSSPGGPDSSAMEVDGAVTPSPRKGHTRSRHTLNSWTVQPGMKKSFSIGYRADCEKCRLKIPGHFNHIVIS</sequence>
<feature type="region of interest" description="Disordered" evidence="1">
    <location>
        <begin position="249"/>
        <end position="269"/>
    </location>
</feature>
<gene>
    <name evidence="2" type="ORF">VTK73DRAFT_7859</name>
</gene>
<dbReference type="Proteomes" id="UP001586593">
    <property type="component" value="Unassembled WGS sequence"/>
</dbReference>
<dbReference type="EMBL" id="JAZHXJ010000526">
    <property type="protein sequence ID" value="KAL1858284.1"/>
    <property type="molecule type" value="Genomic_DNA"/>
</dbReference>
<accession>A0ABR3WCA7</accession>
<proteinExistence type="predicted"/>
<comment type="caution">
    <text evidence="2">The sequence shown here is derived from an EMBL/GenBank/DDBJ whole genome shotgun (WGS) entry which is preliminary data.</text>
</comment>
<reference evidence="2 3" key="1">
    <citation type="journal article" date="2024" name="Commun. Biol.">
        <title>Comparative genomic analysis of thermophilic fungi reveals convergent evolutionary adaptations and gene losses.</title>
        <authorList>
            <person name="Steindorff A.S."/>
            <person name="Aguilar-Pontes M.V."/>
            <person name="Robinson A.J."/>
            <person name="Andreopoulos B."/>
            <person name="LaButti K."/>
            <person name="Kuo A."/>
            <person name="Mondo S."/>
            <person name="Riley R."/>
            <person name="Otillar R."/>
            <person name="Haridas S."/>
            <person name="Lipzen A."/>
            <person name="Grimwood J."/>
            <person name="Schmutz J."/>
            <person name="Clum A."/>
            <person name="Reid I.D."/>
            <person name="Moisan M.C."/>
            <person name="Butler G."/>
            <person name="Nguyen T.T.M."/>
            <person name="Dewar K."/>
            <person name="Conant G."/>
            <person name="Drula E."/>
            <person name="Henrissat B."/>
            <person name="Hansel C."/>
            <person name="Singer S."/>
            <person name="Hutchinson M.I."/>
            <person name="de Vries R.P."/>
            <person name="Natvig D.O."/>
            <person name="Powell A.J."/>
            <person name="Tsang A."/>
            <person name="Grigoriev I.V."/>
        </authorList>
    </citation>
    <scope>NUCLEOTIDE SEQUENCE [LARGE SCALE GENOMIC DNA]</scope>
    <source>
        <strain evidence="2 3">ATCC 24622</strain>
    </source>
</reference>
<organism evidence="2 3">
    <name type="scientific">Phialemonium thermophilum</name>
    <dbReference type="NCBI Taxonomy" id="223376"/>
    <lineage>
        <taxon>Eukaryota</taxon>
        <taxon>Fungi</taxon>
        <taxon>Dikarya</taxon>
        <taxon>Ascomycota</taxon>
        <taxon>Pezizomycotina</taxon>
        <taxon>Sordariomycetes</taxon>
        <taxon>Sordariomycetidae</taxon>
        <taxon>Cephalothecales</taxon>
        <taxon>Cephalothecaceae</taxon>
        <taxon>Phialemonium</taxon>
    </lineage>
</organism>
<evidence type="ECO:0000256" key="1">
    <source>
        <dbReference type="SAM" id="MobiDB-lite"/>
    </source>
</evidence>
<protein>
    <submittedName>
        <fullName evidence="2">Uncharacterized protein</fullName>
    </submittedName>
</protein>
<feature type="region of interest" description="Disordered" evidence="1">
    <location>
        <begin position="297"/>
        <end position="353"/>
    </location>
</feature>
<evidence type="ECO:0000313" key="3">
    <source>
        <dbReference type="Proteomes" id="UP001586593"/>
    </source>
</evidence>
<keyword evidence="3" id="KW-1185">Reference proteome</keyword>
<feature type="region of interest" description="Disordered" evidence="1">
    <location>
        <begin position="141"/>
        <end position="160"/>
    </location>
</feature>
<feature type="region of interest" description="Disordered" evidence="1">
    <location>
        <begin position="35"/>
        <end position="85"/>
    </location>
</feature>
<name>A0ABR3WCA7_9PEZI</name>
<evidence type="ECO:0000313" key="2">
    <source>
        <dbReference type="EMBL" id="KAL1858284.1"/>
    </source>
</evidence>